<dbReference type="Proteomes" id="UP000322000">
    <property type="component" value="Unplaced"/>
</dbReference>
<dbReference type="InterPro" id="IPR004941">
    <property type="entry name" value="FP_N"/>
</dbReference>
<name>A0A7E5X389_TRINI</name>
<dbReference type="GeneID" id="113508126"/>
<protein>
    <submittedName>
        <fullName evidence="5">Uncharacterized protein LOC113508126</fullName>
    </submittedName>
</protein>
<evidence type="ECO:0000256" key="1">
    <source>
        <dbReference type="SAM" id="Coils"/>
    </source>
</evidence>
<sequence>MGLLSEKYDVLLAEHEESKKKISHLEKSIQNANNKCVYLEKANMALEQKLHDIEQSSRKQNIEIIGIEQLPEENPMQIINKLGQLLEVNSENVEWASRHQQRKTNDKPAPIVVSFKSTNMEDRNVWLTNRLKLKNIYSDAITGGSQKNKIYINEDLTKHTRELLWNTKNQLKEKFKYIWIHNGKILVKKSDGDNSTWIKSEDDLRELLKKSQHVTSN</sequence>
<feature type="coiled-coil region" evidence="1">
    <location>
        <begin position="8"/>
        <end position="59"/>
    </location>
</feature>
<evidence type="ECO:0000313" key="4">
    <source>
        <dbReference type="Proteomes" id="UP000322000"/>
    </source>
</evidence>
<keyword evidence="1" id="KW-0175">Coiled coil</keyword>
<dbReference type="InParanoid" id="A0A7E5X389"/>
<accession>A0A7E5X389</accession>
<dbReference type="OrthoDB" id="8062159at2759"/>
<keyword evidence="4" id="KW-1185">Reference proteome</keyword>
<evidence type="ECO:0000259" key="3">
    <source>
        <dbReference type="Pfam" id="PF25298"/>
    </source>
</evidence>
<organism evidence="4 5">
    <name type="scientific">Trichoplusia ni</name>
    <name type="common">Cabbage looper</name>
    <dbReference type="NCBI Taxonomy" id="7111"/>
    <lineage>
        <taxon>Eukaryota</taxon>
        <taxon>Metazoa</taxon>
        <taxon>Ecdysozoa</taxon>
        <taxon>Arthropoda</taxon>
        <taxon>Hexapoda</taxon>
        <taxon>Insecta</taxon>
        <taxon>Pterygota</taxon>
        <taxon>Neoptera</taxon>
        <taxon>Endopterygota</taxon>
        <taxon>Lepidoptera</taxon>
        <taxon>Glossata</taxon>
        <taxon>Ditrysia</taxon>
        <taxon>Noctuoidea</taxon>
        <taxon>Noctuidae</taxon>
        <taxon>Plusiinae</taxon>
        <taxon>Trichoplusia</taxon>
    </lineage>
</organism>
<evidence type="ECO:0000259" key="2">
    <source>
        <dbReference type="Pfam" id="PF03258"/>
    </source>
</evidence>
<feature type="domain" description="FP protein C-terminal" evidence="3">
    <location>
        <begin position="157"/>
        <end position="207"/>
    </location>
</feature>
<gene>
    <name evidence="5" type="primary">LOC113508126</name>
</gene>
<dbReference type="AlphaFoldDB" id="A0A7E5X389"/>
<proteinExistence type="predicted"/>
<dbReference type="KEGG" id="tnl:113508126"/>
<feature type="domain" description="FP protein N-terminal" evidence="2">
    <location>
        <begin position="60"/>
        <end position="152"/>
    </location>
</feature>
<dbReference type="Pfam" id="PF03258">
    <property type="entry name" value="Baculo_FP"/>
    <property type="match status" value="1"/>
</dbReference>
<dbReference type="RefSeq" id="XP_026746897.1">
    <property type="nucleotide sequence ID" value="XM_026891096.1"/>
</dbReference>
<evidence type="ECO:0000313" key="5">
    <source>
        <dbReference type="RefSeq" id="XP_026746897.1"/>
    </source>
</evidence>
<dbReference type="Pfam" id="PF25298">
    <property type="entry name" value="Baculo_FP_2nd"/>
    <property type="match status" value="1"/>
</dbReference>
<dbReference type="InterPro" id="IPR057251">
    <property type="entry name" value="FP_C"/>
</dbReference>
<reference evidence="5" key="1">
    <citation type="submission" date="2025-08" db="UniProtKB">
        <authorList>
            <consortium name="RefSeq"/>
        </authorList>
    </citation>
    <scope>IDENTIFICATION</scope>
</reference>